<evidence type="ECO:0000259" key="1">
    <source>
        <dbReference type="PROSITE" id="PS50404"/>
    </source>
</evidence>
<name>A0A1V8M6C6_9GAMM</name>
<proteinExistence type="predicted"/>
<gene>
    <name evidence="3" type="ORF">AU255_03320</name>
</gene>
<reference evidence="3 4" key="1">
    <citation type="submission" date="2015-12" db="EMBL/GenBank/DDBJ databases">
        <authorList>
            <person name="Shamseldin A."/>
            <person name="Moawad H."/>
            <person name="Abd El-Rahim W.M."/>
            <person name="Sadowsky M.J."/>
        </authorList>
    </citation>
    <scope>NUCLEOTIDE SEQUENCE [LARGE SCALE GENOMIC DNA]</scope>
    <source>
        <strain evidence="3 4">WF1</strain>
    </source>
</reference>
<feature type="domain" description="GST N-terminal" evidence="1">
    <location>
        <begin position="9"/>
        <end position="87"/>
    </location>
</feature>
<evidence type="ECO:0000313" key="4">
    <source>
        <dbReference type="Proteomes" id="UP000191980"/>
    </source>
</evidence>
<dbReference type="PANTHER" id="PTHR43968">
    <property type="match status" value="1"/>
</dbReference>
<comment type="caution">
    <text evidence="3">The sequence shown here is derived from an EMBL/GenBank/DDBJ whole genome shotgun (WGS) entry which is preliminary data.</text>
</comment>
<keyword evidence="4" id="KW-1185">Reference proteome</keyword>
<dbReference type="AlphaFoldDB" id="A0A1V8M6C6"/>
<dbReference type="InterPro" id="IPR036249">
    <property type="entry name" value="Thioredoxin-like_sf"/>
</dbReference>
<dbReference type="SFLD" id="SFLDG00358">
    <property type="entry name" value="Main_(cytGST)"/>
    <property type="match status" value="1"/>
</dbReference>
<dbReference type="InterPro" id="IPR050983">
    <property type="entry name" value="GST_Omega/HSP26"/>
</dbReference>
<dbReference type="SUPFAM" id="SSF52833">
    <property type="entry name" value="Thioredoxin-like"/>
    <property type="match status" value="1"/>
</dbReference>
<sequence>MVTVNTRRSVMTLFSSPTCALSHCTRLALHEKGVTAEIEYFDPSDPPESLLELNPNGTSPTLVERDLVLYDSRIIMEYLDERFPHPPLHQMDPVSRANARMIIKRIDQDWYHLLDEILNSGEKKSARAKKMLKESLIAAVPLFAANEFFLSEDFSLIDCSLAPLLWRLPDIGIDLPESASVIDAYAQRLFKRDAFHASLSEEEQEMAKVPVKK</sequence>
<dbReference type="Gene3D" id="1.20.1050.10">
    <property type="match status" value="1"/>
</dbReference>
<dbReference type="GO" id="GO:0005737">
    <property type="term" value="C:cytoplasm"/>
    <property type="evidence" value="ECO:0007669"/>
    <property type="project" value="TreeGrafter"/>
</dbReference>
<dbReference type="Pfam" id="PF13409">
    <property type="entry name" value="GST_N_2"/>
    <property type="match status" value="1"/>
</dbReference>
<dbReference type="InterPro" id="IPR036282">
    <property type="entry name" value="Glutathione-S-Trfase_C_sf"/>
</dbReference>
<dbReference type="InterPro" id="IPR004045">
    <property type="entry name" value="Glutathione_S-Trfase_N"/>
</dbReference>
<feature type="domain" description="GST C-terminal" evidence="2">
    <location>
        <begin position="92"/>
        <end position="213"/>
    </location>
</feature>
<dbReference type="PROSITE" id="PS50405">
    <property type="entry name" value="GST_CTER"/>
    <property type="match status" value="1"/>
</dbReference>
<dbReference type="Gene3D" id="3.40.30.10">
    <property type="entry name" value="Glutaredoxin"/>
    <property type="match status" value="1"/>
</dbReference>
<protein>
    <submittedName>
        <fullName evidence="3">Stringent starvation protein A</fullName>
    </submittedName>
</protein>
<dbReference type="SUPFAM" id="SSF47616">
    <property type="entry name" value="GST C-terminal domain-like"/>
    <property type="match status" value="1"/>
</dbReference>
<dbReference type="Proteomes" id="UP000191980">
    <property type="component" value="Unassembled WGS sequence"/>
</dbReference>
<dbReference type="EMBL" id="LPUF01000001">
    <property type="protein sequence ID" value="OQK16943.1"/>
    <property type="molecule type" value="Genomic_DNA"/>
</dbReference>
<evidence type="ECO:0000259" key="2">
    <source>
        <dbReference type="PROSITE" id="PS50405"/>
    </source>
</evidence>
<dbReference type="InterPro" id="IPR040079">
    <property type="entry name" value="Glutathione_S-Trfase"/>
</dbReference>
<evidence type="ECO:0000313" key="3">
    <source>
        <dbReference type="EMBL" id="OQK16943.1"/>
    </source>
</evidence>
<dbReference type="InterPro" id="IPR010987">
    <property type="entry name" value="Glutathione-S-Trfase_C-like"/>
</dbReference>
<dbReference type="SFLD" id="SFLDS00019">
    <property type="entry name" value="Glutathione_Transferase_(cytos"/>
    <property type="match status" value="1"/>
</dbReference>
<dbReference type="PANTHER" id="PTHR43968:SF6">
    <property type="entry name" value="GLUTATHIONE S-TRANSFERASE OMEGA"/>
    <property type="match status" value="1"/>
</dbReference>
<dbReference type="OrthoDB" id="9781431at2"/>
<dbReference type="CDD" id="cd03186">
    <property type="entry name" value="GST_C_SspA"/>
    <property type="match status" value="1"/>
</dbReference>
<accession>A0A1V8M6C6</accession>
<organism evidence="3 4">
    <name type="scientific">Methyloprofundus sedimenti</name>
    <dbReference type="NCBI Taxonomy" id="1420851"/>
    <lineage>
        <taxon>Bacteria</taxon>
        <taxon>Pseudomonadati</taxon>
        <taxon>Pseudomonadota</taxon>
        <taxon>Gammaproteobacteria</taxon>
        <taxon>Methylococcales</taxon>
        <taxon>Methylococcaceae</taxon>
        <taxon>Methyloprofundus</taxon>
    </lineage>
</organism>
<dbReference type="InterPro" id="IPR034342">
    <property type="entry name" value="SspA_C"/>
</dbReference>
<dbReference type="PROSITE" id="PS50404">
    <property type="entry name" value="GST_NTER"/>
    <property type="match status" value="1"/>
</dbReference>
<dbReference type="STRING" id="1420851.AU255_03320"/>